<dbReference type="Pfam" id="PF00168">
    <property type="entry name" value="C2"/>
    <property type="match status" value="1"/>
</dbReference>
<evidence type="ECO:0000256" key="12">
    <source>
        <dbReference type="ARBA" id="ARBA00023136"/>
    </source>
</evidence>
<keyword evidence="10" id="KW-1133">Transmembrane helix</keyword>
<gene>
    <name evidence="17" type="ORF">BB560_007094</name>
</gene>
<evidence type="ECO:0000256" key="2">
    <source>
        <dbReference type="ARBA" id="ARBA00004651"/>
    </source>
</evidence>
<evidence type="ECO:0000256" key="1">
    <source>
        <dbReference type="ARBA" id="ARBA00001913"/>
    </source>
</evidence>
<dbReference type="Gene3D" id="2.60.40.150">
    <property type="entry name" value="C2 domain"/>
    <property type="match status" value="1"/>
</dbReference>
<keyword evidence="4" id="KW-0597">Phosphoprotein</keyword>
<keyword evidence="11" id="KW-0443">Lipid metabolism</keyword>
<feature type="compositionally biased region" description="Polar residues" evidence="15">
    <location>
        <begin position="824"/>
        <end position="841"/>
    </location>
</feature>
<dbReference type="PANTHER" id="PTHR45792:SF8">
    <property type="entry name" value="DIACYLGLYCEROL LIPASE-ALPHA"/>
    <property type="match status" value="1"/>
</dbReference>
<dbReference type="GO" id="GO:0046872">
    <property type="term" value="F:metal ion binding"/>
    <property type="evidence" value="ECO:0007669"/>
    <property type="project" value="UniProtKB-KW"/>
</dbReference>
<keyword evidence="12" id="KW-0472">Membrane</keyword>
<evidence type="ECO:0000256" key="6">
    <source>
        <dbReference type="ARBA" id="ARBA00022723"/>
    </source>
</evidence>
<dbReference type="CDD" id="cd00030">
    <property type="entry name" value="C2"/>
    <property type="match status" value="1"/>
</dbReference>
<dbReference type="PROSITE" id="PS50004">
    <property type="entry name" value="C2"/>
    <property type="match status" value="1"/>
</dbReference>
<dbReference type="OrthoDB" id="438440at2759"/>
<comment type="catalytic activity">
    <reaction evidence="13">
        <text>a 1,2-diacyl-sn-glycerol + H2O = a 2-acylglycerol + a fatty acid + H(+)</text>
        <dbReference type="Rhea" id="RHEA:33275"/>
        <dbReference type="ChEBI" id="CHEBI:15377"/>
        <dbReference type="ChEBI" id="CHEBI:15378"/>
        <dbReference type="ChEBI" id="CHEBI:17389"/>
        <dbReference type="ChEBI" id="CHEBI:17815"/>
        <dbReference type="ChEBI" id="CHEBI:28868"/>
        <dbReference type="EC" id="3.1.1.116"/>
    </reaction>
    <physiologicalReaction direction="left-to-right" evidence="13">
        <dbReference type="Rhea" id="RHEA:33276"/>
    </physiologicalReaction>
</comment>
<dbReference type="GO" id="GO:0046340">
    <property type="term" value="P:diacylglycerol catabolic process"/>
    <property type="evidence" value="ECO:0007669"/>
    <property type="project" value="TreeGrafter"/>
</dbReference>
<evidence type="ECO:0000256" key="14">
    <source>
        <dbReference type="ARBA" id="ARBA00026104"/>
    </source>
</evidence>
<feature type="compositionally biased region" description="Basic and acidic residues" evidence="15">
    <location>
        <begin position="796"/>
        <end position="811"/>
    </location>
</feature>
<protein>
    <recommendedName>
        <fullName evidence="14">sn-1-specific diacylglycerol lipase</fullName>
        <ecNumber evidence="14">3.1.1.116</ecNumber>
    </recommendedName>
</protein>
<dbReference type="SUPFAM" id="SSF53474">
    <property type="entry name" value="alpha/beta-Hydrolases"/>
    <property type="match status" value="1"/>
</dbReference>
<dbReference type="InterPro" id="IPR002921">
    <property type="entry name" value="Fungal_lipase-type"/>
</dbReference>
<evidence type="ECO:0000259" key="16">
    <source>
        <dbReference type="PROSITE" id="PS50004"/>
    </source>
</evidence>
<dbReference type="AlphaFoldDB" id="A0A2T9XYU9"/>
<dbReference type="Pfam" id="PF01764">
    <property type="entry name" value="Lipase_3"/>
    <property type="match status" value="1"/>
</dbReference>
<proteinExistence type="predicted"/>
<dbReference type="GO" id="GO:0005886">
    <property type="term" value="C:plasma membrane"/>
    <property type="evidence" value="ECO:0007669"/>
    <property type="project" value="UniProtKB-SubCell"/>
</dbReference>
<dbReference type="GO" id="GO:0016298">
    <property type="term" value="F:lipase activity"/>
    <property type="evidence" value="ECO:0007669"/>
    <property type="project" value="TreeGrafter"/>
</dbReference>
<dbReference type="InterPro" id="IPR052214">
    <property type="entry name" value="DAG_Lipase-Related"/>
</dbReference>
<evidence type="ECO:0000313" key="18">
    <source>
        <dbReference type="Proteomes" id="UP000245609"/>
    </source>
</evidence>
<evidence type="ECO:0000256" key="11">
    <source>
        <dbReference type="ARBA" id="ARBA00023098"/>
    </source>
</evidence>
<name>A0A2T9XYU9_9FUNG</name>
<evidence type="ECO:0000256" key="4">
    <source>
        <dbReference type="ARBA" id="ARBA00022553"/>
    </source>
</evidence>
<sequence>MDMLRPSTKFPLNLYRVPDGVIQVFVKELWTNFYVPKAYVIVSFLDQVFQTSTSTDLKHFWYEGFEFKISYHQQLFGKIRFSIYESNFLFPDKLLGSFEISIRSLENQPEIFSANYDFNGNSVDTTSFEDPETKTKPDYLRVRFNYRYQSKQDPEPRILNKHGNSSFKNSLSEQIRQLQAEALESITSSLTSTKLISNFMEKYQKYLLDGKTLKNDPSSSKTSSYLPHPIKAVTSTATQELDAEDKVELINIISQKIYAANSNLSTESINTVGVKKSFSSVDNFVGESYTSQTGDELENTSKSIEIHTENSSQGQGQAVLNSTVITSETKKTGPKPEGNSTDTMPRSDIFLPLIPNSDDISFNFSKFFGFFANLGLNSDNCPPRDLTQANPGSTVTSSSSFHQKQVSSQDLFSTGISTFYSKFMSSDSIFDNSIFTCLRIWNNMFQVLGLTNHQLVNGIRQLLLFQSNTEYTSYRLQHSSKHCISPEDLEMPSYYSQYSLAAYGWRFIYYFNKGATLFDGTRQDSDIQSIQSYLKLDPEDILDYNMESGKAFIPVYFVSFDKKYNAVVLSIRGTFSVHDLLVDLACEYEKWHDGLVHSGIRSMAEWLFINVVPMILAYAEKNNIPNIIFVGHSLGAGTAALLTLMIKYEFQNLIRAGLPISNKKFMAFTFGSLPSVSEEFMEPEPFDNENIEFSNFSIHTFVYEHDMIPSLSYGSFLDAIDIITHANDISDSLLDSISQTFEDKDKVNKKKLEKSKLLSDMQNKTFQDSKNLKLWIPGNIYFIHHSSPSQKAGTTPKKDPSPDSKEIENDANKPAGTSDKNELPGSTPSAQTTSPNASKTDSLIPKVHRISRKGLSIIEFHPDMVLNHYPNNYIDSLTLASCLDQPTNTR</sequence>
<dbReference type="InterPro" id="IPR000008">
    <property type="entry name" value="C2_dom"/>
</dbReference>
<dbReference type="EMBL" id="MBFS01003699">
    <property type="protein sequence ID" value="PVU85261.1"/>
    <property type="molecule type" value="Genomic_DNA"/>
</dbReference>
<dbReference type="InterPro" id="IPR029058">
    <property type="entry name" value="AB_hydrolase_fold"/>
</dbReference>
<evidence type="ECO:0000313" key="17">
    <source>
        <dbReference type="EMBL" id="PVU85261.1"/>
    </source>
</evidence>
<organism evidence="17 18">
    <name type="scientific">Smittium megazygosporum</name>
    <dbReference type="NCBI Taxonomy" id="133381"/>
    <lineage>
        <taxon>Eukaryota</taxon>
        <taxon>Fungi</taxon>
        <taxon>Fungi incertae sedis</taxon>
        <taxon>Zoopagomycota</taxon>
        <taxon>Kickxellomycotina</taxon>
        <taxon>Harpellomycetes</taxon>
        <taxon>Harpellales</taxon>
        <taxon>Legeriomycetaceae</taxon>
        <taxon>Smittium</taxon>
    </lineage>
</organism>
<evidence type="ECO:0000256" key="13">
    <source>
        <dbReference type="ARBA" id="ARBA00024531"/>
    </source>
</evidence>
<dbReference type="SUPFAM" id="SSF49562">
    <property type="entry name" value="C2 domain (Calcium/lipid-binding domain, CaLB)"/>
    <property type="match status" value="1"/>
</dbReference>
<keyword evidence="6" id="KW-0479">Metal-binding</keyword>
<keyword evidence="7" id="KW-0378">Hydrolase</keyword>
<dbReference type="Gene3D" id="3.40.50.1820">
    <property type="entry name" value="alpha/beta hydrolase"/>
    <property type="match status" value="1"/>
</dbReference>
<dbReference type="CDD" id="cd00519">
    <property type="entry name" value="Lipase_3"/>
    <property type="match status" value="1"/>
</dbReference>
<accession>A0A2T9XYU9</accession>
<evidence type="ECO:0000256" key="10">
    <source>
        <dbReference type="ARBA" id="ARBA00022989"/>
    </source>
</evidence>
<keyword evidence="3" id="KW-1003">Cell membrane</keyword>
<feature type="domain" description="C2" evidence="16">
    <location>
        <begin position="1"/>
        <end position="116"/>
    </location>
</feature>
<comment type="cofactor">
    <cofactor evidence="1">
        <name>Ca(2+)</name>
        <dbReference type="ChEBI" id="CHEBI:29108"/>
    </cofactor>
</comment>
<keyword evidence="18" id="KW-1185">Reference proteome</keyword>
<dbReference type="GO" id="GO:0019369">
    <property type="term" value="P:arachidonate metabolic process"/>
    <property type="evidence" value="ECO:0007669"/>
    <property type="project" value="TreeGrafter"/>
</dbReference>
<evidence type="ECO:0000256" key="8">
    <source>
        <dbReference type="ARBA" id="ARBA00022837"/>
    </source>
</evidence>
<reference evidence="17 18" key="1">
    <citation type="journal article" date="2018" name="MBio">
        <title>Comparative Genomics Reveals the Core Gene Toolbox for the Fungus-Insect Symbiosis.</title>
        <authorList>
            <person name="Wang Y."/>
            <person name="Stata M."/>
            <person name="Wang W."/>
            <person name="Stajich J.E."/>
            <person name="White M.M."/>
            <person name="Moncalvo J.M."/>
        </authorList>
    </citation>
    <scope>NUCLEOTIDE SEQUENCE [LARGE SCALE GENOMIC DNA]</scope>
    <source>
        <strain evidence="17 18">SC-DP-2</strain>
    </source>
</reference>
<evidence type="ECO:0000256" key="3">
    <source>
        <dbReference type="ARBA" id="ARBA00022475"/>
    </source>
</evidence>
<dbReference type="InterPro" id="IPR035892">
    <property type="entry name" value="C2_domain_sf"/>
</dbReference>
<comment type="caution">
    <text evidence="17">The sequence shown here is derived from an EMBL/GenBank/DDBJ whole genome shotgun (WGS) entry which is preliminary data.</text>
</comment>
<keyword evidence="5" id="KW-0812">Transmembrane</keyword>
<evidence type="ECO:0000256" key="7">
    <source>
        <dbReference type="ARBA" id="ARBA00022801"/>
    </source>
</evidence>
<keyword evidence="8" id="KW-0106">Calcium</keyword>
<evidence type="ECO:0000256" key="9">
    <source>
        <dbReference type="ARBA" id="ARBA00022963"/>
    </source>
</evidence>
<dbReference type="Proteomes" id="UP000245609">
    <property type="component" value="Unassembled WGS sequence"/>
</dbReference>
<comment type="subcellular location">
    <subcellularLocation>
        <location evidence="2">Cell membrane</location>
        <topology evidence="2">Multi-pass membrane protein</topology>
    </subcellularLocation>
</comment>
<keyword evidence="9" id="KW-0442">Lipid degradation</keyword>
<feature type="region of interest" description="Disordered" evidence="15">
    <location>
        <begin position="786"/>
        <end position="845"/>
    </location>
</feature>
<evidence type="ECO:0000256" key="15">
    <source>
        <dbReference type="SAM" id="MobiDB-lite"/>
    </source>
</evidence>
<evidence type="ECO:0000256" key="5">
    <source>
        <dbReference type="ARBA" id="ARBA00022692"/>
    </source>
</evidence>
<dbReference type="EC" id="3.1.1.116" evidence="14"/>
<dbReference type="PANTHER" id="PTHR45792">
    <property type="entry name" value="DIACYLGLYCEROL LIPASE HOMOLOG-RELATED"/>
    <property type="match status" value="1"/>
</dbReference>